<dbReference type="GO" id="GO:0005886">
    <property type="term" value="C:plasma membrane"/>
    <property type="evidence" value="ECO:0007669"/>
    <property type="project" value="UniProtKB-SubCell"/>
</dbReference>
<evidence type="ECO:0000256" key="5">
    <source>
        <dbReference type="ARBA" id="ARBA00023136"/>
    </source>
</evidence>
<keyword evidence="5 6" id="KW-0472">Membrane</keyword>
<dbReference type="Pfam" id="PF07690">
    <property type="entry name" value="MFS_1"/>
    <property type="match status" value="1"/>
</dbReference>
<dbReference type="SUPFAM" id="SSF103473">
    <property type="entry name" value="MFS general substrate transporter"/>
    <property type="match status" value="1"/>
</dbReference>
<dbReference type="InterPro" id="IPR011701">
    <property type="entry name" value="MFS"/>
</dbReference>
<accession>A0A328V8Y7</accession>
<gene>
    <name evidence="8" type="ORF">A4R35_01035</name>
</gene>
<sequence>MLGALVLAVLAVGLDSTILSIAIPTLAGVLHASETDLQWFSAGYLLMLATAMLPTGLFGDRFGRKKVLLSSLLLFGAGSAICAYAPTPAIFIVARCLLGLAGAGIIVMALSAVTVLFAEQERPRAVAIWGAVNFLSLPLGPILGGWLLSHAWWGWVFLLNVPIALSCW</sequence>
<evidence type="ECO:0000256" key="4">
    <source>
        <dbReference type="ARBA" id="ARBA00022989"/>
    </source>
</evidence>
<dbReference type="EMBL" id="MCIF01000002">
    <property type="protein sequence ID" value="RAQ94096.1"/>
    <property type="molecule type" value="Genomic_DNA"/>
</dbReference>
<feature type="transmembrane region" description="Helical" evidence="6">
    <location>
        <begin position="92"/>
        <end position="118"/>
    </location>
</feature>
<dbReference type="Proteomes" id="UP000248706">
    <property type="component" value="Unassembled WGS sequence"/>
</dbReference>
<keyword evidence="3 6" id="KW-0812">Transmembrane</keyword>
<evidence type="ECO:0000256" key="3">
    <source>
        <dbReference type="ARBA" id="ARBA00022692"/>
    </source>
</evidence>
<name>A0A328V8Y7_9CHLR</name>
<evidence type="ECO:0000256" key="2">
    <source>
        <dbReference type="ARBA" id="ARBA00022448"/>
    </source>
</evidence>
<dbReference type="OrthoDB" id="783189at2"/>
<dbReference type="PROSITE" id="PS50850">
    <property type="entry name" value="MFS"/>
    <property type="match status" value="1"/>
</dbReference>
<evidence type="ECO:0000256" key="1">
    <source>
        <dbReference type="ARBA" id="ARBA00004651"/>
    </source>
</evidence>
<keyword evidence="9" id="KW-1185">Reference proteome</keyword>
<keyword evidence="2" id="KW-0813">Transport</keyword>
<comment type="subcellular location">
    <subcellularLocation>
        <location evidence="1">Cell membrane</location>
        <topology evidence="1">Multi-pass membrane protein</topology>
    </subcellularLocation>
</comment>
<evidence type="ECO:0000313" key="8">
    <source>
        <dbReference type="EMBL" id="RAQ94096.1"/>
    </source>
</evidence>
<protein>
    <recommendedName>
        <fullName evidence="7">Major facilitator superfamily (MFS) profile domain-containing protein</fullName>
    </recommendedName>
</protein>
<dbReference type="CDD" id="cd17321">
    <property type="entry name" value="MFS_MMR_MDR_like"/>
    <property type="match status" value="1"/>
</dbReference>
<organism evidence="8 9">
    <name type="scientific">Thermogemmatispora tikiterensis</name>
    <dbReference type="NCBI Taxonomy" id="1825093"/>
    <lineage>
        <taxon>Bacteria</taxon>
        <taxon>Bacillati</taxon>
        <taxon>Chloroflexota</taxon>
        <taxon>Ktedonobacteria</taxon>
        <taxon>Thermogemmatisporales</taxon>
        <taxon>Thermogemmatisporaceae</taxon>
        <taxon>Thermogemmatispora</taxon>
    </lineage>
</organism>
<dbReference type="InterPro" id="IPR020846">
    <property type="entry name" value="MFS_dom"/>
</dbReference>
<proteinExistence type="predicted"/>
<keyword evidence="4 6" id="KW-1133">Transmembrane helix</keyword>
<comment type="caution">
    <text evidence="8">The sequence shown here is derived from an EMBL/GenBank/DDBJ whole genome shotgun (WGS) entry which is preliminary data.</text>
</comment>
<dbReference type="PANTHER" id="PTHR42718">
    <property type="entry name" value="MAJOR FACILITATOR SUPERFAMILY MULTIDRUG TRANSPORTER MFSC"/>
    <property type="match status" value="1"/>
</dbReference>
<dbReference type="PANTHER" id="PTHR42718:SF9">
    <property type="entry name" value="MAJOR FACILITATOR SUPERFAMILY MULTIDRUG TRANSPORTER MFSC"/>
    <property type="match status" value="1"/>
</dbReference>
<feature type="transmembrane region" description="Helical" evidence="6">
    <location>
        <begin position="67"/>
        <end position="86"/>
    </location>
</feature>
<evidence type="ECO:0000313" key="9">
    <source>
        <dbReference type="Proteomes" id="UP000248706"/>
    </source>
</evidence>
<reference evidence="8 9" key="1">
    <citation type="submission" date="2016-08" db="EMBL/GenBank/DDBJ databases">
        <title>Analysis of Carbohydrate Active Enzymes in Thermogemmatispora T81 Reveals Carbohydrate Degradation Ability.</title>
        <authorList>
            <person name="Tomazini A."/>
            <person name="Lal S."/>
            <person name="Stott M."/>
            <person name="Henrissat B."/>
            <person name="Polikarpov I."/>
            <person name="Sparling R."/>
            <person name="Levin D.B."/>
        </authorList>
    </citation>
    <scope>NUCLEOTIDE SEQUENCE [LARGE SCALE GENOMIC DNA]</scope>
    <source>
        <strain evidence="8 9">T81</strain>
    </source>
</reference>
<dbReference type="Gene3D" id="1.20.1720.10">
    <property type="entry name" value="Multidrug resistance protein D"/>
    <property type="match status" value="1"/>
</dbReference>
<feature type="transmembrane region" description="Helical" evidence="6">
    <location>
        <begin position="125"/>
        <end position="144"/>
    </location>
</feature>
<feature type="domain" description="Major facilitator superfamily (MFS) profile" evidence="7">
    <location>
        <begin position="1"/>
        <end position="168"/>
    </location>
</feature>
<dbReference type="AlphaFoldDB" id="A0A328V8Y7"/>
<evidence type="ECO:0000256" key="6">
    <source>
        <dbReference type="SAM" id="Phobius"/>
    </source>
</evidence>
<dbReference type="InterPro" id="IPR036259">
    <property type="entry name" value="MFS_trans_sf"/>
</dbReference>
<evidence type="ECO:0000259" key="7">
    <source>
        <dbReference type="PROSITE" id="PS50850"/>
    </source>
</evidence>
<dbReference type="GO" id="GO:0022857">
    <property type="term" value="F:transmembrane transporter activity"/>
    <property type="evidence" value="ECO:0007669"/>
    <property type="project" value="InterPro"/>
</dbReference>
<feature type="transmembrane region" description="Helical" evidence="6">
    <location>
        <begin position="42"/>
        <end position="60"/>
    </location>
</feature>